<evidence type="ECO:0000313" key="2">
    <source>
        <dbReference type="Proteomes" id="UP000750711"/>
    </source>
</evidence>
<accession>A0A9P8IC00</accession>
<dbReference type="EMBL" id="JAGHQM010003615">
    <property type="protein sequence ID" value="KAH0542670.1"/>
    <property type="molecule type" value="Genomic_DNA"/>
</dbReference>
<reference evidence="1" key="1">
    <citation type="submission" date="2021-03" db="EMBL/GenBank/DDBJ databases">
        <title>Comparative genomics and phylogenomic investigation of the class Geoglossomycetes provide insights into ecological specialization and systematics.</title>
        <authorList>
            <person name="Melie T."/>
            <person name="Pirro S."/>
            <person name="Miller A.N."/>
            <person name="Quandt A."/>
        </authorList>
    </citation>
    <scope>NUCLEOTIDE SEQUENCE</scope>
    <source>
        <strain evidence="1">CAQ_001_2017</strain>
    </source>
</reference>
<keyword evidence="2" id="KW-1185">Reference proteome</keyword>
<name>A0A9P8IC00_9PEZI</name>
<comment type="caution">
    <text evidence="1">The sequence shown here is derived from an EMBL/GenBank/DDBJ whole genome shotgun (WGS) entry which is preliminary data.</text>
</comment>
<dbReference type="AlphaFoldDB" id="A0A9P8IC00"/>
<organism evidence="1 2">
    <name type="scientific">Trichoglossum hirsutum</name>
    <dbReference type="NCBI Taxonomy" id="265104"/>
    <lineage>
        <taxon>Eukaryota</taxon>
        <taxon>Fungi</taxon>
        <taxon>Dikarya</taxon>
        <taxon>Ascomycota</taxon>
        <taxon>Pezizomycotina</taxon>
        <taxon>Geoglossomycetes</taxon>
        <taxon>Geoglossales</taxon>
        <taxon>Geoglossaceae</taxon>
        <taxon>Trichoglossum</taxon>
    </lineage>
</organism>
<sequence>MLDAFMANMDEWGVDYCIKVVVFDARDMEVAKLVYERYHDKMADEQFFLSLGNVHPPHLDTYDDDIRKPLLEEMIYNFQRLFDDIKKDSILTQIEEKLDFIMDEDTDQSERALAFDEVDQFLTQLKAIYQ</sequence>
<proteinExistence type="predicted"/>
<protein>
    <submittedName>
        <fullName evidence="1">Uncharacterized protein</fullName>
    </submittedName>
</protein>
<gene>
    <name evidence="1" type="ORF">GP486_008624</name>
</gene>
<evidence type="ECO:0000313" key="1">
    <source>
        <dbReference type="EMBL" id="KAH0542670.1"/>
    </source>
</evidence>
<dbReference type="Proteomes" id="UP000750711">
    <property type="component" value="Unassembled WGS sequence"/>
</dbReference>